<dbReference type="EMBL" id="JBBBZM010000101">
    <property type="protein sequence ID" value="KAL0634204.1"/>
    <property type="molecule type" value="Genomic_DNA"/>
</dbReference>
<evidence type="ECO:0000313" key="2">
    <source>
        <dbReference type="Proteomes" id="UP001447188"/>
    </source>
</evidence>
<organism evidence="1 2">
    <name type="scientific">Discina gigas</name>
    <dbReference type="NCBI Taxonomy" id="1032678"/>
    <lineage>
        <taxon>Eukaryota</taxon>
        <taxon>Fungi</taxon>
        <taxon>Dikarya</taxon>
        <taxon>Ascomycota</taxon>
        <taxon>Pezizomycotina</taxon>
        <taxon>Pezizomycetes</taxon>
        <taxon>Pezizales</taxon>
        <taxon>Discinaceae</taxon>
        <taxon>Discina</taxon>
    </lineage>
</organism>
<accession>A0ABR3GE51</accession>
<comment type="caution">
    <text evidence="1">The sequence shown here is derived from an EMBL/GenBank/DDBJ whole genome shotgun (WGS) entry which is preliminary data.</text>
</comment>
<keyword evidence="2" id="KW-1185">Reference proteome</keyword>
<proteinExistence type="predicted"/>
<name>A0ABR3GE51_9PEZI</name>
<evidence type="ECO:0000313" key="1">
    <source>
        <dbReference type="EMBL" id="KAL0634204.1"/>
    </source>
</evidence>
<dbReference type="Proteomes" id="UP001447188">
    <property type="component" value="Unassembled WGS sequence"/>
</dbReference>
<reference evidence="1 2" key="1">
    <citation type="submission" date="2024-02" db="EMBL/GenBank/DDBJ databases">
        <title>Discinaceae phylogenomics.</title>
        <authorList>
            <person name="Dirks A.C."/>
            <person name="James T.Y."/>
        </authorList>
    </citation>
    <scope>NUCLEOTIDE SEQUENCE [LARGE SCALE GENOMIC DNA]</scope>
    <source>
        <strain evidence="1 2">ACD0624</strain>
    </source>
</reference>
<sequence length="108" mass="11533">MPLTATFIGVGPSDPARPLLEAAANKAYTGFLNGYAAGRTFVSVLIRGDAHSTTGAPPNMQPDARHATMNFRSEVMAATGRHMPAHVYLAAPASYQVTSVTWFPENRD</sequence>
<gene>
    <name evidence="1" type="ORF">Q9L58_006880</name>
</gene>
<protein>
    <submittedName>
        <fullName evidence="1">Uncharacterized protein</fullName>
    </submittedName>
</protein>